<dbReference type="EMBL" id="KV441550">
    <property type="protein sequence ID" value="OAG07902.1"/>
    <property type="molecule type" value="Genomic_DNA"/>
</dbReference>
<evidence type="ECO:0000313" key="7">
    <source>
        <dbReference type="EMBL" id="OAG07902.1"/>
    </source>
</evidence>
<feature type="region of interest" description="Disordered" evidence="3">
    <location>
        <begin position="1"/>
        <end position="70"/>
    </location>
</feature>
<dbReference type="SMART" id="SM00194">
    <property type="entry name" value="PTPc"/>
    <property type="match status" value="1"/>
</dbReference>
<dbReference type="CDD" id="cd01446">
    <property type="entry name" value="DSP_MapKP"/>
    <property type="match status" value="1"/>
</dbReference>
<accession>A0A177CLT6</accession>
<dbReference type="RefSeq" id="XP_018038267.1">
    <property type="nucleotide sequence ID" value="XM_018186617.1"/>
</dbReference>
<dbReference type="InterPro" id="IPR036873">
    <property type="entry name" value="Rhodanese-like_dom_sf"/>
</dbReference>
<dbReference type="InterPro" id="IPR029021">
    <property type="entry name" value="Prot-tyrosine_phosphatase-like"/>
</dbReference>
<feature type="compositionally biased region" description="Low complexity" evidence="3">
    <location>
        <begin position="824"/>
        <end position="850"/>
    </location>
</feature>
<sequence length="915" mass="101303">MSTPALSPRPRETSHSTIQTRSSGPTPMPRPSAARSPVKSTPLATRRMHDLKTPGIGNGHEPKTPSPNYFGLAVDANAEKDVFASSAAQHIRGNWSPPSSNVRSTAAASPRVIPVDQNPEYEQFRRQSENNRGFALGRFDFGSSQGSMPSPRSSAFGSAMAPPSPQSMTLPVATNDQHTDKKDDGGELEGKPRSPKRLLSTESVIVYDRPRRNSPASFLDQENYGRTDELAKFVEMRNPRPSLPPRDSSQKLTMSSHRAETLPAHVEDAAKTGGPSMVTPQYIVNILESAIEEVLLLDLRVSTQYARSRIQGSLSLCIPTTLLKRASFNVQKLAETFKDDEEKEKFEQWRSSKHIVVYDASSAQMKDAATCINTLKKFTSEGWTGGCYIIRGGFQEFASKFPQWISKGSTQALSSPTSSSGGDSGLPSVAPVIGGCPMPVTQNAANPFFGNIRQNMDLIGGVGQMPIKHPTAMTRSLEEELPVWLRKAANEKDNGKTVSDKFLHIEKREQKRMQKALSGQVYYGTPTSGEPKQSITLAGIEKGSKNRYNSIWPYEHSRVKLQNVSPGGCDYVNANHVQPPFSNKRYIATQGPLPATFNDFWNVVWQQDVRVIVMLTAESEGGQLKAHNYWSGKQYGHLHLNALGERRAALEPSKIHRHREQAQRPALGQRRSTTANPPNKPGYFTTESTAQPSSEQPYVIVRKFTLSNSDEPFERMREITQLQYSHWPDFGAPAHPTHLLGLIEQCDAVCRQVNGGSPSRPEPPSTRPILVHCSAGCGRTGTFCTVDSVLDMLKRQRQARNARDTTPMDLDPMSPPKGPRGDRSASLSMSMSMDEMSMSRRSSSSASEAANNEKPAGNAAREEYDWVYQEDVDLIEKTVEDFRLQRLSMVQSLRQFVLCYESVLEYLVEQYPKSA</sequence>
<evidence type="ECO:0000259" key="5">
    <source>
        <dbReference type="PROSITE" id="PS50056"/>
    </source>
</evidence>
<organism evidence="7 8">
    <name type="scientific">Paraphaeosphaeria sporulosa</name>
    <dbReference type="NCBI Taxonomy" id="1460663"/>
    <lineage>
        <taxon>Eukaryota</taxon>
        <taxon>Fungi</taxon>
        <taxon>Dikarya</taxon>
        <taxon>Ascomycota</taxon>
        <taxon>Pezizomycotina</taxon>
        <taxon>Dothideomycetes</taxon>
        <taxon>Pleosporomycetidae</taxon>
        <taxon>Pleosporales</taxon>
        <taxon>Massarineae</taxon>
        <taxon>Didymosphaeriaceae</taxon>
        <taxon>Paraphaeosphaeria</taxon>
    </lineage>
</organism>
<evidence type="ECO:0000256" key="1">
    <source>
        <dbReference type="ARBA" id="ARBA00009649"/>
    </source>
</evidence>
<keyword evidence="7" id="KW-0675">Receptor</keyword>
<dbReference type="Pfam" id="PF00102">
    <property type="entry name" value="Y_phosphatase"/>
    <property type="match status" value="2"/>
</dbReference>
<dbReference type="PROSITE" id="PS00383">
    <property type="entry name" value="TYR_PHOSPHATASE_1"/>
    <property type="match status" value="1"/>
</dbReference>
<dbReference type="Gene3D" id="3.40.250.10">
    <property type="entry name" value="Rhodanese-like domain"/>
    <property type="match status" value="1"/>
</dbReference>
<feature type="compositionally biased region" description="Polar residues" evidence="3">
    <location>
        <begin position="96"/>
        <end position="107"/>
    </location>
</feature>
<dbReference type="SMART" id="SM00450">
    <property type="entry name" value="RHOD"/>
    <property type="match status" value="1"/>
</dbReference>
<feature type="compositionally biased region" description="Low complexity" evidence="3">
    <location>
        <begin position="142"/>
        <end position="154"/>
    </location>
</feature>
<keyword evidence="8" id="KW-1185">Reference proteome</keyword>
<evidence type="ECO:0000256" key="3">
    <source>
        <dbReference type="SAM" id="MobiDB-lite"/>
    </source>
</evidence>
<dbReference type="InterPro" id="IPR050348">
    <property type="entry name" value="Protein-Tyr_Phosphatase"/>
</dbReference>
<feature type="compositionally biased region" description="Polar residues" evidence="3">
    <location>
        <begin position="15"/>
        <end position="25"/>
    </location>
</feature>
<feature type="domain" description="Tyrosine specific protein phosphatases" evidence="5">
    <location>
        <begin position="740"/>
        <end position="807"/>
    </location>
</feature>
<name>A0A177CLT6_9PLEO</name>
<dbReference type="SUPFAM" id="SSF52799">
    <property type="entry name" value="(Phosphotyrosine protein) phosphatases II"/>
    <property type="match status" value="1"/>
</dbReference>
<feature type="domain" description="Tyrosine-protein phosphatase" evidence="4">
    <location>
        <begin position="545"/>
        <end position="906"/>
    </location>
</feature>
<comment type="similarity">
    <text evidence="1">Belongs to the protein-tyrosine phosphatase family. Non-receptor class subfamily.</text>
</comment>
<dbReference type="InterPro" id="IPR000387">
    <property type="entry name" value="Tyr_Pase_dom"/>
</dbReference>
<dbReference type="GeneID" id="28770103"/>
<dbReference type="CDD" id="cd18533">
    <property type="entry name" value="PTP_fungal"/>
    <property type="match status" value="1"/>
</dbReference>
<dbReference type="InParanoid" id="A0A177CLT6"/>
<evidence type="ECO:0000259" key="4">
    <source>
        <dbReference type="PROSITE" id="PS50055"/>
    </source>
</evidence>
<feature type="region of interest" description="Disordered" evidence="3">
    <location>
        <begin position="654"/>
        <end position="691"/>
    </location>
</feature>
<dbReference type="FunFam" id="3.40.250.10:FF:000051">
    <property type="entry name" value="Protein tyrosine phosphatase (Pyp1), putative"/>
    <property type="match status" value="1"/>
</dbReference>
<dbReference type="FunCoup" id="A0A177CLT6">
    <property type="interactions" value="70"/>
</dbReference>
<dbReference type="SUPFAM" id="SSF52821">
    <property type="entry name" value="Rhodanese/Cell cycle control phosphatase"/>
    <property type="match status" value="1"/>
</dbReference>
<dbReference type="AlphaFoldDB" id="A0A177CLT6"/>
<dbReference type="PRINTS" id="PR00700">
    <property type="entry name" value="PRTYPHPHTASE"/>
</dbReference>
<dbReference type="InterPro" id="IPR000242">
    <property type="entry name" value="PTP_cat"/>
</dbReference>
<dbReference type="InterPro" id="IPR003595">
    <property type="entry name" value="Tyr_Pase_cat"/>
</dbReference>
<dbReference type="PROSITE" id="PS50055">
    <property type="entry name" value="TYR_PHOSPHATASE_PTP"/>
    <property type="match status" value="1"/>
</dbReference>
<feature type="region of interest" description="Disordered" evidence="3">
    <location>
        <begin position="237"/>
        <end position="256"/>
    </location>
</feature>
<dbReference type="Proteomes" id="UP000077069">
    <property type="component" value="Unassembled WGS sequence"/>
</dbReference>
<dbReference type="PANTHER" id="PTHR19134">
    <property type="entry name" value="RECEPTOR-TYPE TYROSINE-PROTEIN PHOSPHATASE"/>
    <property type="match status" value="1"/>
</dbReference>
<feature type="compositionally biased region" description="Basic and acidic residues" evidence="3">
    <location>
        <begin position="177"/>
        <end position="192"/>
    </location>
</feature>
<dbReference type="EC" id="3.1.3.48" evidence="2"/>
<proteinExistence type="inferred from homology"/>
<feature type="region of interest" description="Disordered" evidence="3">
    <location>
        <begin position="140"/>
        <end position="202"/>
    </location>
</feature>
<feature type="region of interest" description="Disordered" evidence="3">
    <location>
        <begin position="89"/>
        <end position="108"/>
    </location>
</feature>
<reference evidence="7 8" key="1">
    <citation type="submission" date="2016-05" db="EMBL/GenBank/DDBJ databases">
        <title>Comparative analysis of secretome profiles of manganese(II)-oxidizing ascomycete fungi.</title>
        <authorList>
            <consortium name="DOE Joint Genome Institute"/>
            <person name="Zeiner C.A."/>
            <person name="Purvine S.O."/>
            <person name="Zink E.M."/>
            <person name="Wu S."/>
            <person name="Pasa-Tolic L."/>
            <person name="Chaput D.L."/>
            <person name="Haridas S."/>
            <person name="Grigoriev I.V."/>
            <person name="Santelli C.M."/>
            <person name="Hansel C.M."/>
        </authorList>
    </citation>
    <scope>NUCLEOTIDE SEQUENCE [LARGE SCALE GENOMIC DNA]</scope>
    <source>
        <strain evidence="7 8">AP3s5-JAC2a</strain>
    </source>
</reference>
<gene>
    <name evidence="7" type="ORF">CC84DRAFT_522351</name>
</gene>
<dbReference type="PROSITE" id="PS50206">
    <property type="entry name" value="RHODANESE_3"/>
    <property type="match status" value="1"/>
</dbReference>
<dbReference type="Gene3D" id="3.90.190.10">
    <property type="entry name" value="Protein tyrosine phosphatase superfamily"/>
    <property type="match status" value="1"/>
</dbReference>
<dbReference type="PROSITE" id="PS50056">
    <property type="entry name" value="TYR_PHOSPHATASE_2"/>
    <property type="match status" value="1"/>
</dbReference>
<feature type="region of interest" description="Disordered" evidence="3">
    <location>
        <begin position="798"/>
        <end position="859"/>
    </location>
</feature>
<dbReference type="Pfam" id="PF00581">
    <property type="entry name" value="Rhodanese"/>
    <property type="match status" value="1"/>
</dbReference>
<dbReference type="OrthoDB" id="6058203at2759"/>
<evidence type="ECO:0000256" key="2">
    <source>
        <dbReference type="ARBA" id="ARBA00013064"/>
    </source>
</evidence>
<protein>
    <recommendedName>
        <fullName evidence="2">protein-tyrosine-phosphatase</fullName>
        <ecNumber evidence="2">3.1.3.48</ecNumber>
    </recommendedName>
</protein>
<evidence type="ECO:0000313" key="8">
    <source>
        <dbReference type="Proteomes" id="UP000077069"/>
    </source>
</evidence>
<dbReference type="InterPro" id="IPR001763">
    <property type="entry name" value="Rhodanese-like_dom"/>
</dbReference>
<dbReference type="PANTHER" id="PTHR19134:SF561">
    <property type="entry name" value="PROTEIN TYROSINE PHOSPHATASE 36E, ISOFORM A"/>
    <property type="match status" value="1"/>
</dbReference>
<feature type="domain" description="Rhodanese" evidence="6">
    <location>
        <begin position="290"/>
        <end position="406"/>
    </location>
</feature>
<evidence type="ECO:0000259" key="6">
    <source>
        <dbReference type="PROSITE" id="PS50206"/>
    </source>
</evidence>
<feature type="compositionally biased region" description="Polar residues" evidence="3">
    <location>
        <begin position="166"/>
        <end position="176"/>
    </location>
</feature>
<dbReference type="STRING" id="1460663.A0A177CLT6"/>
<dbReference type="InterPro" id="IPR016130">
    <property type="entry name" value="Tyr_Pase_AS"/>
</dbReference>
<dbReference type="SMART" id="SM00404">
    <property type="entry name" value="PTPc_motif"/>
    <property type="match status" value="1"/>
</dbReference>
<dbReference type="GO" id="GO:0004725">
    <property type="term" value="F:protein tyrosine phosphatase activity"/>
    <property type="evidence" value="ECO:0007669"/>
    <property type="project" value="UniProtKB-EC"/>
</dbReference>